<proteinExistence type="predicted"/>
<dbReference type="AlphaFoldDB" id="A0A2Z5JHU0"/>
<dbReference type="Pfam" id="PF13160">
    <property type="entry name" value="DUF3995"/>
    <property type="match status" value="1"/>
</dbReference>
<keyword evidence="2" id="KW-1133">Transmembrane helix</keyword>
<evidence type="ECO:0000313" key="3">
    <source>
        <dbReference type="EMBL" id="AXE79823.1"/>
    </source>
</evidence>
<accession>A0A2Z5JHU0</accession>
<dbReference type="EMBL" id="CP027306">
    <property type="protein sequence ID" value="AXE79823.1"/>
    <property type="molecule type" value="Genomic_DNA"/>
</dbReference>
<reference evidence="3 4" key="1">
    <citation type="journal article" date="2018" name="Front. Microbiol.">
        <title>Genome Sequencing of Streptomyces atratus SCSIOZH16 and Activation Production of Nocardamine via Metabolic Engineering.</title>
        <authorList>
            <person name="Li Y."/>
            <person name="Zhang C."/>
            <person name="Liu C."/>
            <person name="Ju J."/>
            <person name="Ma J."/>
        </authorList>
    </citation>
    <scope>NUCLEOTIDE SEQUENCE [LARGE SCALE GENOMIC DNA]</scope>
    <source>
        <strain evidence="3 4">SCSIO_ZH16</strain>
    </source>
</reference>
<evidence type="ECO:0008006" key="5">
    <source>
        <dbReference type="Google" id="ProtNLM"/>
    </source>
</evidence>
<feature type="transmembrane region" description="Helical" evidence="2">
    <location>
        <begin position="129"/>
        <end position="149"/>
    </location>
</feature>
<feature type="transmembrane region" description="Helical" evidence="2">
    <location>
        <begin position="91"/>
        <end position="109"/>
    </location>
</feature>
<feature type="transmembrane region" description="Helical" evidence="2">
    <location>
        <begin position="161"/>
        <end position="182"/>
    </location>
</feature>
<organism evidence="3 4">
    <name type="scientific">Streptomyces atratus</name>
    <dbReference type="NCBI Taxonomy" id="1893"/>
    <lineage>
        <taxon>Bacteria</taxon>
        <taxon>Bacillati</taxon>
        <taxon>Actinomycetota</taxon>
        <taxon>Actinomycetes</taxon>
        <taxon>Kitasatosporales</taxon>
        <taxon>Streptomycetaceae</taxon>
        <taxon>Streptomyces</taxon>
    </lineage>
</organism>
<protein>
    <recommendedName>
        <fullName evidence="5">DUF3995 domain-containing protein</fullName>
    </recommendedName>
</protein>
<dbReference type="KEGG" id="sata:C5746_26085"/>
<dbReference type="InterPro" id="IPR025058">
    <property type="entry name" value="DUF3995"/>
</dbReference>
<feature type="compositionally biased region" description="Basic residues" evidence="1">
    <location>
        <begin position="1"/>
        <end position="12"/>
    </location>
</feature>
<feature type="transmembrane region" description="Helical" evidence="2">
    <location>
        <begin position="212"/>
        <end position="234"/>
    </location>
</feature>
<evidence type="ECO:0000256" key="2">
    <source>
        <dbReference type="SAM" id="Phobius"/>
    </source>
</evidence>
<feature type="compositionally biased region" description="Basic and acidic residues" evidence="1">
    <location>
        <begin position="51"/>
        <end position="60"/>
    </location>
</feature>
<gene>
    <name evidence="3" type="ORF">C5746_26085</name>
</gene>
<dbReference type="Proteomes" id="UP000252698">
    <property type="component" value="Chromosome"/>
</dbReference>
<keyword evidence="2" id="KW-0472">Membrane</keyword>
<feature type="region of interest" description="Disordered" evidence="1">
    <location>
        <begin position="1"/>
        <end position="85"/>
    </location>
</feature>
<keyword evidence="2" id="KW-0812">Transmembrane</keyword>
<name>A0A2Z5JHU0_STRAR</name>
<evidence type="ECO:0000313" key="4">
    <source>
        <dbReference type="Proteomes" id="UP000252698"/>
    </source>
</evidence>
<evidence type="ECO:0000256" key="1">
    <source>
        <dbReference type="SAM" id="MobiDB-lite"/>
    </source>
</evidence>
<sequence>MNRLGRKGRRWNHLPVNGPPTAVQEVGAVLRPRPRGKGDPRGCGRSTAGRPENRNKETHMTEAAVGSDAGQRQDASAAAPPDDSLPRRGRWAGYGICVWSSLYVVPHVYWAAGGTIGMPGVFKEQGGWIIANVGASVVLCIAAVLGLALVQPWGRRLPRRLVLAVAAVGYVVPGLHVIYGYATKPFALAGRYELDLSPWARVDERKLILTDLLIFEPWFLVEAIMFIVASLYFARSTRTASAAVRD</sequence>